<evidence type="ECO:0000256" key="1">
    <source>
        <dbReference type="ARBA" id="ARBA00022741"/>
    </source>
</evidence>
<feature type="non-terminal residue" evidence="10">
    <location>
        <position position="251"/>
    </location>
</feature>
<evidence type="ECO:0008006" key="11">
    <source>
        <dbReference type="Google" id="ProtNLM"/>
    </source>
</evidence>
<feature type="non-terminal residue" evidence="10">
    <location>
        <position position="1"/>
    </location>
</feature>
<reference evidence="10" key="1">
    <citation type="journal article" date="2014" name="Front. Microbiol.">
        <title>High frequency of phylogenetically diverse reductive dehalogenase-homologous genes in deep subseafloor sedimentary metagenomes.</title>
        <authorList>
            <person name="Kawai M."/>
            <person name="Futagami T."/>
            <person name="Toyoda A."/>
            <person name="Takaki Y."/>
            <person name="Nishi S."/>
            <person name="Hori S."/>
            <person name="Arai W."/>
            <person name="Tsubouchi T."/>
            <person name="Morono Y."/>
            <person name="Uchiyama I."/>
            <person name="Ito T."/>
            <person name="Fujiyama A."/>
            <person name="Inagaki F."/>
            <person name="Takami H."/>
        </authorList>
    </citation>
    <scope>NUCLEOTIDE SEQUENCE</scope>
    <source>
        <strain evidence="10">Expedition CK06-06</strain>
    </source>
</reference>
<dbReference type="PROSITE" id="PS51194">
    <property type="entry name" value="HELICASE_CTER"/>
    <property type="match status" value="1"/>
</dbReference>
<proteinExistence type="predicted"/>
<dbReference type="AlphaFoldDB" id="X0XKC9"/>
<dbReference type="Pfam" id="PF00270">
    <property type="entry name" value="DEAD"/>
    <property type="match status" value="1"/>
</dbReference>
<protein>
    <recommendedName>
        <fullName evidence="11">Helicase C-terminal domain-containing protein</fullName>
    </recommendedName>
</protein>
<dbReference type="GO" id="GO:0016787">
    <property type="term" value="F:hydrolase activity"/>
    <property type="evidence" value="ECO:0007669"/>
    <property type="project" value="UniProtKB-KW"/>
</dbReference>
<feature type="domain" description="Helicase C-terminal" evidence="9">
    <location>
        <begin position="106"/>
        <end position="251"/>
    </location>
</feature>
<dbReference type="InterPro" id="IPR047112">
    <property type="entry name" value="RecG/Mfd"/>
</dbReference>
<feature type="domain" description="Helicase ATP-binding" evidence="8">
    <location>
        <begin position="1"/>
        <end position="87"/>
    </location>
</feature>
<sequence>NEKEDLHNKLRQGEIDIVIGTHAIIQEEVKFNKLGLAVIDEQHRFGVLQRSALRQKGFNPHMLVMTATPIPRTMALTIYGDLDLSIIDELPPGRRLAEAKWLDPEGREKAYSFIHHQINKGKQAFIIYPLIEESEVVKARAATTEYQRLSKEVFPDLKLGLLHGRMPATDKEQVMRRFRNGEFDILVSTSVVEVGIDVPNANVILIEGADRFGLSQLHQFRGRVGRDNEQGYCLLISDKLSREMESRPETG</sequence>
<name>X0XKC9_9ZZZZ</name>
<dbReference type="PROSITE" id="PS51192">
    <property type="entry name" value="HELICASE_ATP_BIND_1"/>
    <property type="match status" value="1"/>
</dbReference>
<dbReference type="SUPFAM" id="SSF52540">
    <property type="entry name" value="P-loop containing nucleoside triphosphate hydrolases"/>
    <property type="match status" value="1"/>
</dbReference>
<dbReference type="Gene3D" id="3.40.50.300">
    <property type="entry name" value="P-loop containing nucleotide triphosphate hydrolases"/>
    <property type="match status" value="2"/>
</dbReference>
<keyword evidence="4" id="KW-0347">Helicase</keyword>
<dbReference type="GO" id="GO:0006281">
    <property type="term" value="P:DNA repair"/>
    <property type="evidence" value="ECO:0007669"/>
    <property type="project" value="UniProtKB-KW"/>
</dbReference>
<dbReference type="GO" id="GO:0003677">
    <property type="term" value="F:DNA binding"/>
    <property type="evidence" value="ECO:0007669"/>
    <property type="project" value="UniProtKB-KW"/>
</dbReference>
<evidence type="ECO:0000256" key="4">
    <source>
        <dbReference type="ARBA" id="ARBA00022806"/>
    </source>
</evidence>
<evidence type="ECO:0000256" key="6">
    <source>
        <dbReference type="ARBA" id="ARBA00023125"/>
    </source>
</evidence>
<organism evidence="10">
    <name type="scientific">marine sediment metagenome</name>
    <dbReference type="NCBI Taxonomy" id="412755"/>
    <lineage>
        <taxon>unclassified sequences</taxon>
        <taxon>metagenomes</taxon>
        <taxon>ecological metagenomes</taxon>
    </lineage>
</organism>
<evidence type="ECO:0000256" key="3">
    <source>
        <dbReference type="ARBA" id="ARBA00022801"/>
    </source>
</evidence>
<dbReference type="InterPro" id="IPR027417">
    <property type="entry name" value="P-loop_NTPase"/>
</dbReference>
<evidence type="ECO:0000259" key="9">
    <source>
        <dbReference type="PROSITE" id="PS51194"/>
    </source>
</evidence>
<evidence type="ECO:0000256" key="7">
    <source>
        <dbReference type="ARBA" id="ARBA00023204"/>
    </source>
</evidence>
<dbReference type="EMBL" id="BARS01041887">
    <property type="protein sequence ID" value="GAG37093.1"/>
    <property type="molecule type" value="Genomic_DNA"/>
</dbReference>
<evidence type="ECO:0000259" key="8">
    <source>
        <dbReference type="PROSITE" id="PS51192"/>
    </source>
</evidence>
<accession>X0XKC9</accession>
<dbReference type="Pfam" id="PF00271">
    <property type="entry name" value="Helicase_C"/>
    <property type="match status" value="1"/>
</dbReference>
<dbReference type="SMART" id="SM00490">
    <property type="entry name" value="HELICc"/>
    <property type="match status" value="1"/>
</dbReference>
<keyword evidence="6" id="KW-0238">DNA-binding</keyword>
<dbReference type="GO" id="GO:0005524">
    <property type="term" value="F:ATP binding"/>
    <property type="evidence" value="ECO:0007669"/>
    <property type="project" value="UniProtKB-KW"/>
</dbReference>
<dbReference type="InterPro" id="IPR014001">
    <property type="entry name" value="Helicase_ATP-bd"/>
</dbReference>
<evidence type="ECO:0000256" key="5">
    <source>
        <dbReference type="ARBA" id="ARBA00022840"/>
    </source>
</evidence>
<gene>
    <name evidence="10" type="ORF">S01H1_63624</name>
</gene>
<keyword evidence="2" id="KW-0227">DNA damage</keyword>
<dbReference type="PANTHER" id="PTHR47964:SF1">
    <property type="entry name" value="ATP-DEPENDENT DNA HELICASE HOMOLOG RECG, CHLOROPLASTIC"/>
    <property type="match status" value="1"/>
</dbReference>
<keyword evidence="7" id="KW-0234">DNA repair</keyword>
<dbReference type="PANTHER" id="PTHR47964">
    <property type="entry name" value="ATP-DEPENDENT DNA HELICASE HOMOLOG RECG, CHLOROPLASTIC"/>
    <property type="match status" value="1"/>
</dbReference>
<keyword evidence="1" id="KW-0547">Nucleotide-binding</keyword>
<dbReference type="InterPro" id="IPR001650">
    <property type="entry name" value="Helicase_C-like"/>
</dbReference>
<evidence type="ECO:0000256" key="2">
    <source>
        <dbReference type="ARBA" id="ARBA00022763"/>
    </source>
</evidence>
<comment type="caution">
    <text evidence="10">The sequence shown here is derived from an EMBL/GenBank/DDBJ whole genome shotgun (WGS) entry which is preliminary data.</text>
</comment>
<evidence type="ECO:0000313" key="10">
    <source>
        <dbReference type="EMBL" id="GAG37093.1"/>
    </source>
</evidence>
<keyword evidence="5" id="KW-0067">ATP-binding</keyword>
<dbReference type="InterPro" id="IPR011545">
    <property type="entry name" value="DEAD/DEAH_box_helicase_dom"/>
</dbReference>
<keyword evidence="3" id="KW-0378">Hydrolase</keyword>
<dbReference type="GO" id="GO:0003678">
    <property type="term" value="F:DNA helicase activity"/>
    <property type="evidence" value="ECO:0007669"/>
    <property type="project" value="TreeGrafter"/>
</dbReference>